<evidence type="ECO:0000256" key="1">
    <source>
        <dbReference type="SAM" id="Phobius"/>
    </source>
</evidence>
<accession>A0A250J7R3</accession>
<dbReference type="Proteomes" id="UP000217257">
    <property type="component" value="Chromosome"/>
</dbReference>
<organism evidence="2 3">
    <name type="scientific">Cystobacter fuscus</name>
    <dbReference type="NCBI Taxonomy" id="43"/>
    <lineage>
        <taxon>Bacteria</taxon>
        <taxon>Pseudomonadati</taxon>
        <taxon>Myxococcota</taxon>
        <taxon>Myxococcia</taxon>
        <taxon>Myxococcales</taxon>
        <taxon>Cystobacterineae</taxon>
        <taxon>Archangiaceae</taxon>
        <taxon>Cystobacter</taxon>
    </lineage>
</organism>
<gene>
    <name evidence="2" type="ORF">CYFUS_005412</name>
</gene>
<keyword evidence="1" id="KW-0472">Membrane</keyword>
<proteinExistence type="predicted"/>
<dbReference type="AlphaFoldDB" id="A0A250J7R3"/>
<dbReference type="EMBL" id="CP022098">
    <property type="protein sequence ID" value="ATB39964.1"/>
    <property type="molecule type" value="Genomic_DNA"/>
</dbReference>
<name>A0A250J7R3_9BACT</name>
<sequence>MSLIKLVFLAMGVLVLVGVVVMAVAGGFLTSIFNNSYEIKNGRVFYHAAGIGSSEVVGADAATFKEMRRGHHGYGEDKNGIYFHEKRIHGADRDSFTIPTGNSYWSKDKGTVFYGASALPGVDASKFRLLGPYYGTDGRSVYGVGRLIEGADPDTFELVAKDGTMAKDKNAHYRLEERGRMENGVFISDEEAAEERTR</sequence>
<keyword evidence="1" id="KW-0812">Transmembrane</keyword>
<keyword evidence="1" id="KW-1133">Transmembrane helix</keyword>
<feature type="transmembrane region" description="Helical" evidence="1">
    <location>
        <begin position="6"/>
        <end position="33"/>
    </location>
</feature>
<dbReference type="KEGG" id="cfus:CYFUS_005412"/>
<dbReference type="Pfam" id="PF13644">
    <property type="entry name" value="DKNYY"/>
    <property type="match status" value="1"/>
</dbReference>
<protein>
    <submittedName>
        <fullName evidence="2">Uncharacterized protein</fullName>
    </submittedName>
</protein>
<dbReference type="RefSeq" id="WP_157758684.1">
    <property type="nucleotide sequence ID" value="NZ_CP022098.1"/>
</dbReference>
<evidence type="ECO:0000313" key="2">
    <source>
        <dbReference type="EMBL" id="ATB39964.1"/>
    </source>
</evidence>
<evidence type="ECO:0000313" key="3">
    <source>
        <dbReference type="Proteomes" id="UP000217257"/>
    </source>
</evidence>
<dbReference type="InterPro" id="IPR027375">
    <property type="entry name" value="DKNYY"/>
</dbReference>
<reference evidence="2 3" key="1">
    <citation type="submission" date="2017-06" db="EMBL/GenBank/DDBJ databases">
        <title>Sequencing and comparative analysis of myxobacterial genomes.</title>
        <authorList>
            <person name="Rupp O."/>
            <person name="Goesmann A."/>
            <person name="Sogaard-Andersen L."/>
        </authorList>
    </citation>
    <scope>NUCLEOTIDE SEQUENCE [LARGE SCALE GENOMIC DNA]</scope>
    <source>
        <strain evidence="2 3">DSM 52655</strain>
    </source>
</reference>